<feature type="domain" description="Helicase C-terminal" evidence="19">
    <location>
        <begin position="363"/>
        <end position="540"/>
    </location>
</feature>
<evidence type="ECO:0000256" key="15">
    <source>
        <dbReference type="PROSITE-ProRule" id="PRU00552"/>
    </source>
</evidence>
<keyword evidence="8" id="KW-0694">RNA-binding</keyword>
<dbReference type="Proteomes" id="UP001362899">
    <property type="component" value="Unassembled WGS sequence"/>
</dbReference>
<name>A0AAV5RH01_STABA</name>
<keyword evidence="6 16" id="KW-0347">Helicase</keyword>
<evidence type="ECO:0000256" key="12">
    <source>
        <dbReference type="ARBA" id="ARBA00044078"/>
    </source>
</evidence>
<dbReference type="PANTHER" id="PTHR47959:SF1">
    <property type="entry name" value="ATP-DEPENDENT RNA HELICASE DBPA"/>
    <property type="match status" value="1"/>
</dbReference>
<evidence type="ECO:0000256" key="4">
    <source>
        <dbReference type="ARBA" id="ARBA00022741"/>
    </source>
</evidence>
<evidence type="ECO:0000259" key="20">
    <source>
        <dbReference type="PROSITE" id="PS51195"/>
    </source>
</evidence>
<evidence type="ECO:0000256" key="9">
    <source>
        <dbReference type="ARBA" id="ARBA00023242"/>
    </source>
</evidence>
<feature type="compositionally biased region" description="Acidic residues" evidence="17">
    <location>
        <begin position="64"/>
        <end position="82"/>
    </location>
</feature>
<dbReference type="SMART" id="SM00487">
    <property type="entry name" value="DEXDc"/>
    <property type="match status" value="1"/>
</dbReference>
<accession>A0AAV5RH01</accession>
<evidence type="ECO:0000256" key="10">
    <source>
        <dbReference type="ARBA" id="ARBA00043881"/>
    </source>
</evidence>
<evidence type="ECO:0000256" key="3">
    <source>
        <dbReference type="ARBA" id="ARBA00022517"/>
    </source>
</evidence>
<dbReference type="GO" id="GO:0005524">
    <property type="term" value="F:ATP binding"/>
    <property type="evidence" value="ECO:0007669"/>
    <property type="project" value="UniProtKB-KW"/>
</dbReference>
<evidence type="ECO:0000256" key="13">
    <source>
        <dbReference type="ARBA" id="ARBA00044094"/>
    </source>
</evidence>
<evidence type="ECO:0000256" key="14">
    <source>
        <dbReference type="ARBA" id="ARBA00047984"/>
    </source>
</evidence>
<dbReference type="InterPro" id="IPR011545">
    <property type="entry name" value="DEAD/DEAH_box_helicase_dom"/>
</dbReference>
<evidence type="ECO:0000256" key="8">
    <source>
        <dbReference type="ARBA" id="ARBA00022884"/>
    </source>
</evidence>
<dbReference type="CDD" id="cd18787">
    <property type="entry name" value="SF2_C_DEAD"/>
    <property type="match status" value="1"/>
</dbReference>
<sequence length="638" mass="71896">MSSDFVFTIADTDKVTDLDNDKGGEMNPDFQFEADSDFAEIDEDSEGDEDELDEILKRRNATVDGEEDEEKDEEESSEEENDEEKKEKEEEEEGESDKEEEDAEPLDTVENDRTGFFADDEVATTVVPFQQMNLSRPLLKGITEAKYVNPTPIQNAVIPVGLLGKDIVAGAVTGSGKTAAYLIPILERLVYRPLKTPATRVVILAPTRELAVQVHEVGTLLGKFIGGLRFGLAVGGLNLRVQEQELRSKPDIVVATPGRFIDHVRNSPSFSCDQVEVLVLDEADRMLEEGFEAELTEILKLIPMKRQTMLFSATMNSNIQDLVKLSLKKPVRLMMDPPKQAASGLKQEFIRIRKQHEKSRPAILVQLLKKIGPKRRTIVFVAQKVKVHRLRVLLGLMGIKAGELHGALTQEQRMSNMRRFKSMDVSVLVCTDLAARGLDIANVECVINYELPLTFETYLHRIGRSARAGRTGTAISLVGEGTNERQVVKSAVQSAKQSTNDTSAKQTILGRKIDWDDVKKLDDIISQKQPEIDEVMEEVKAAKEMHNAEKELLRAENLVNHRQEIMSRPKRTWFEADRKEKKEKEKEKKGLSNTQKKKMDKGPWAYKKTKVDRKTTTKRGGNRMLMKSGARKARKINQ</sequence>
<dbReference type="Gene3D" id="3.40.50.300">
    <property type="entry name" value="P-loop containing nucleotide triphosphate hydrolases"/>
    <property type="match status" value="2"/>
</dbReference>
<keyword evidence="4 16" id="KW-0547">Nucleotide-binding</keyword>
<keyword evidence="7 16" id="KW-0067">ATP-binding</keyword>
<gene>
    <name evidence="21" type="ORF">DASB73_017470</name>
</gene>
<dbReference type="GO" id="GO:0016787">
    <property type="term" value="F:hydrolase activity"/>
    <property type="evidence" value="ECO:0007669"/>
    <property type="project" value="UniProtKB-KW"/>
</dbReference>
<dbReference type="CDD" id="cd17947">
    <property type="entry name" value="DEADc_DDX27"/>
    <property type="match status" value="1"/>
</dbReference>
<feature type="region of interest" description="Disordered" evidence="17">
    <location>
        <begin position="573"/>
        <end position="638"/>
    </location>
</feature>
<evidence type="ECO:0000256" key="16">
    <source>
        <dbReference type="RuleBase" id="RU000492"/>
    </source>
</evidence>
<dbReference type="PROSITE" id="PS51192">
    <property type="entry name" value="HELICASE_ATP_BIND_1"/>
    <property type="match status" value="1"/>
</dbReference>
<dbReference type="PROSITE" id="PS51194">
    <property type="entry name" value="HELICASE_CTER"/>
    <property type="match status" value="1"/>
</dbReference>
<evidence type="ECO:0000256" key="5">
    <source>
        <dbReference type="ARBA" id="ARBA00022801"/>
    </source>
</evidence>
<feature type="domain" description="Helicase ATP-binding" evidence="18">
    <location>
        <begin position="158"/>
        <end position="333"/>
    </location>
</feature>
<feature type="compositionally biased region" description="Basic and acidic residues" evidence="17">
    <location>
        <begin position="11"/>
        <end position="24"/>
    </location>
</feature>
<comment type="similarity">
    <text evidence="11">Belongs to the DEAD box helicase family. DDX27/DRS1 subfamily.</text>
</comment>
<dbReference type="PANTHER" id="PTHR47959">
    <property type="entry name" value="ATP-DEPENDENT RNA HELICASE RHLE-RELATED"/>
    <property type="match status" value="1"/>
</dbReference>
<keyword evidence="3" id="KW-0690">Ribosome biogenesis</keyword>
<dbReference type="InterPro" id="IPR014001">
    <property type="entry name" value="Helicase_ATP-bd"/>
</dbReference>
<evidence type="ECO:0000256" key="11">
    <source>
        <dbReference type="ARBA" id="ARBA00043999"/>
    </source>
</evidence>
<reference evidence="21 22" key="1">
    <citation type="journal article" date="2023" name="Elife">
        <title>Identification of key yeast species and microbe-microbe interactions impacting larval growth of Drosophila in the wild.</title>
        <authorList>
            <person name="Mure A."/>
            <person name="Sugiura Y."/>
            <person name="Maeda R."/>
            <person name="Honda K."/>
            <person name="Sakurai N."/>
            <person name="Takahashi Y."/>
            <person name="Watada M."/>
            <person name="Katoh T."/>
            <person name="Gotoh A."/>
            <person name="Gotoh Y."/>
            <person name="Taniguchi I."/>
            <person name="Nakamura K."/>
            <person name="Hayashi T."/>
            <person name="Katayama T."/>
            <person name="Uemura T."/>
            <person name="Hattori Y."/>
        </authorList>
    </citation>
    <scope>NUCLEOTIDE SEQUENCE [LARGE SCALE GENOMIC DNA]</scope>
    <source>
        <strain evidence="21 22">SB-73</strain>
    </source>
</reference>
<feature type="compositionally biased region" description="Basic residues" evidence="17">
    <location>
        <begin position="629"/>
        <end position="638"/>
    </location>
</feature>
<evidence type="ECO:0000256" key="17">
    <source>
        <dbReference type="SAM" id="MobiDB-lite"/>
    </source>
</evidence>
<dbReference type="PROSITE" id="PS51195">
    <property type="entry name" value="Q_MOTIF"/>
    <property type="match status" value="1"/>
</dbReference>
<comment type="caution">
    <text evidence="21">The sequence shown here is derived from an EMBL/GenBank/DDBJ whole genome shotgun (WGS) entry which is preliminary data.</text>
</comment>
<feature type="region of interest" description="Disordered" evidence="17">
    <location>
        <begin position="1"/>
        <end position="112"/>
    </location>
</feature>
<dbReference type="SMART" id="SM00490">
    <property type="entry name" value="HELICc"/>
    <property type="match status" value="1"/>
</dbReference>
<organism evidence="21 22">
    <name type="scientific">Starmerella bacillaris</name>
    <name type="common">Yeast</name>
    <name type="synonym">Candida zemplinina</name>
    <dbReference type="NCBI Taxonomy" id="1247836"/>
    <lineage>
        <taxon>Eukaryota</taxon>
        <taxon>Fungi</taxon>
        <taxon>Dikarya</taxon>
        <taxon>Ascomycota</taxon>
        <taxon>Saccharomycotina</taxon>
        <taxon>Dipodascomycetes</taxon>
        <taxon>Dipodascales</taxon>
        <taxon>Trichomonascaceae</taxon>
        <taxon>Starmerella</taxon>
    </lineage>
</organism>
<dbReference type="FunFam" id="3.40.50.300:FF:000842">
    <property type="entry name" value="ATP-dependent RNA helicase DRS1"/>
    <property type="match status" value="1"/>
</dbReference>
<dbReference type="InterPro" id="IPR050079">
    <property type="entry name" value="DEAD_box_RNA_helicase"/>
</dbReference>
<evidence type="ECO:0000256" key="2">
    <source>
        <dbReference type="ARBA" id="ARBA00012552"/>
    </source>
</evidence>
<feature type="compositionally biased region" description="Basic and acidic residues" evidence="17">
    <location>
        <begin position="573"/>
        <end position="590"/>
    </location>
</feature>
<evidence type="ECO:0000313" key="21">
    <source>
        <dbReference type="EMBL" id="GMM50789.1"/>
    </source>
</evidence>
<dbReference type="EMBL" id="BTGC01000003">
    <property type="protein sequence ID" value="GMM50789.1"/>
    <property type="molecule type" value="Genomic_DNA"/>
</dbReference>
<dbReference type="AlphaFoldDB" id="A0AAV5RH01"/>
<keyword evidence="5 16" id="KW-0378">Hydrolase</keyword>
<keyword evidence="9" id="KW-0539">Nucleus</keyword>
<dbReference type="PROSITE" id="PS00039">
    <property type="entry name" value="DEAD_ATP_HELICASE"/>
    <property type="match status" value="1"/>
</dbReference>
<protein>
    <recommendedName>
        <fullName evidence="12">ATP-dependent RNA helicase DRS1</fullName>
        <ecNumber evidence="2">3.6.4.13</ecNumber>
    </recommendedName>
    <alternativeName>
        <fullName evidence="13">ATP-dependent RNA helicase drs1</fullName>
    </alternativeName>
</protein>
<feature type="short sequence motif" description="Q motif" evidence="15">
    <location>
        <begin position="127"/>
        <end position="155"/>
    </location>
</feature>
<comment type="subcellular location">
    <subcellularLocation>
        <location evidence="1">Nucleus</location>
        <location evidence="1">Nucleolus</location>
    </subcellularLocation>
</comment>
<proteinExistence type="inferred from homology"/>
<feature type="domain" description="DEAD-box RNA helicase Q" evidence="20">
    <location>
        <begin position="127"/>
        <end position="155"/>
    </location>
</feature>
<dbReference type="GO" id="GO:0005730">
    <property type="term" value="C:nucleolus"/>
    <property type="evidence" value="ECO:0007669"/>
    <property type="project" value="UniProtKB-SubCell"/>
</dbReference>
<evidence type="ECO:0000313" key="22">
    <source>
        <dbReference type="Proteomes" id="UP001362899"/>
    </source>
</evidence>
<feature type="compositionally biased region" description="Acidic residues" evidence="17">
    <location>
        <begin position="32"/>
        <end position="53"/>
    </location>
</feature>
<evidence type="ECO:0000259" key="18">
    <source>
        <dbReference type="PROSITE" id="PS51192"/>
    </source>
</evidence>
<dbReference type="GO" id="GO:0005829">
    <property type="term" value="C:cytosol"/>
    <property type="evidence" value="ECO:0007669"/>
    <property type="project" value="TreeGrafter"/>
</dbReference>
<dbReference type="GO" id="GO:0003723">
    <property type="term" value="F:RNA binding"/>
    <property type="evidence" value="ECO:0007669"/>
    <property type="project" value="UniProtKB-KW"/>
</dbReference>
<feature type="compositionally biased region" description="Basic residues" evidence="17">
    <location>
        <begin position="607"/>
        <end position="621"/>
    </location>
</feature>
<dbReference type="EC" id="3.6.4.13" evidence="2"/>
<comment type="catalytic activity">
    <reaction evidence="14">
        <text>ATP + H2O = ADP + phosphate + H(+)</text>
        <dbReference type="Rhea" id="RHEA:13065"/>
        <dbReference type="ChEBI" id="CHEBI:15377"/>
        <dbReference type="ChEBI" id="CHEBI:15378"/>
        <dbReference type="ChEBI" id="CHEBI:30616"/>
        <dbReference type="ChEBI" id="CHEBI:43474"/>
        <dbReference type="ChEBI" id="CHEBI:456216"/>
        <dbReference type="EC" id="3.6.4.13"/>
    </reaction>
</comment>
<comment type="function">
    <text evidence="10">ATP-binding RNA helicase involved in ribosome assembly.</text>
</comment>
<dbReference type="Pfam" id="PF00270">
    <property type="entry name" value="DEAD"/>
    <property type="match status" value="1"/>
</dbReference>
<feature type="compositionally biased region" description="Acidic residues" evidence="17">
    <location>
        <begin position="89"/>
        <end position="109"/>
    </location>
</feature>
<evidence type="ECO:0000256" key="6">
    <source>
        <dbReference type="ARBA" id="ARBA00022806"/>
    </source>
</evidence>
<evidence type="ECO:0000259" key="19">
    <source>
        <dbReference type="PROSITE" id="PS51194"/>
    </source>
</evidence>
<dbReference type="SUPFAM" id="SSF52540">
    <property type="entry name" value="P-loop containing nucleoside triphosphate hydrolases"/>
    <property type="match status" value="1"/>
</dbReference>
<evidence type="ECO:0000256" key="7">
    <source>
        <dbReference type="ARBA" id="ARBA00022840"/>
    </source>
</evidence>
<keyword evidence="22" id="KW-1185">Reference proteome</keyword>
<dbReference type="GO" id="GO:0003724">
    <property type="term" value="F:RNA helicase activity"/>
    <property type="evidence" value="ECO:0007669"/>
    <property type="project" value="UniProtKB-EC"/>
</dbReference>
<dbReference type="InterPro" id="IPR027417">
    <property type="entry name" value="P-loop_NTPase"/>
</dbReference>
<dbReference type="InterPro" id="IPR001650">
    <property type="entry name" value="Helicase_C-like"/>
</dbReference>
<dbReference type="GO" id="GO:0006364">
    <property type="term" value="P:rRNA processing"/>
    <property type="evidence" value="ECO:0007669"/>
    <property type="project" value="UniProtKB-ARBA"/>
</dbReference>
<dbReference type="InterPro" id="IPR000629">
    <property type="entry name" value="RNA-helicase_DEAD-box_CS"/>
</dbReference>
<dbReference type="InterPro" id="IPR014014">
    <property type="entry name" value="RNA_helicase_DEAD_Q_motif"/>
</dbReference>
<dbReference type="Pfam" id="PF00271">
    <property type="entry name" value="Helicase_C"/>
    <property type="match status" value="1"/>
</dbReference>
<evidence type="ECO:0000256" key="1">
    <source>
        <dbReference type="ARBA" id="ARBA00004604"/>
    </source>
</evidence>